<evidence type="ECO:0000313" key="2">
    <source>
        <dbReference type="Proteomes" id="UP000447434"/>
    </source>
</evidence>
<evidence type="ECO:0000313" key="1">
    <source>
        <dbReference type="EMBL" id="KAE9621058.1"/>
    </source>
</evidence>
<name>A0A6A4R2L5_LUPAL</name>
<reference evidence="2" key="1">
    <citation type="journal article" date="2020" name="Nat. Commun.">
        <title>Genome sequence of the cluster root forming white lupin.</title>
        <authorList>
            <person name="Hufnagel B."/>
            <person name="Marques A."/>
            <person name="Soriano A."/>
            <person name="Marques L."/>
            <person name="Divol F."/>
            <person name="Doumas P."/>
            <person name="Sallet E."/>
            <person name="Mancinotti D."/>
            <person name="Carrere S."/>
            <person name="Marande W."/>
            <person name="Arribat S."/>
            <person name="Keller J."/>
            <person name="Huneau C."/>
            <person name="Blein T."/>
            <person name="Aime D."/>
            <person name="Laguerre M."/>
            <person name="Taylor J."/>
            <person name="Schubert V."/>
            <person name="Nelson M."/>
            <person name="Geu-Flores F."/>
            <person name="Crespi M."/>
            <person name="Gallardo-Guerrero K."/>
            <person name="Delaux P.-M."/>
            <person name="Salse J."/>
            <person name="Berges H."/>
            <person name="Guyot R."/>
            <person name="Gouzy J."/>
            <person name="Peret B."/>
        </authorList>
    </citation>
    <scope>NUCLEOTIDE SEQUENCE [LARGE SCALE GENOMIC DNA]</scope>
    <source>
        <strain evidence="2">cv. Amiga</strain>
    </source>
</reference>
<comment type="caution">
    <text evidence="1">The sequence shown here is derived from an EMBL/GenBank/DDBJ whole genome shotgun (WGS) entry which is preliminary data.</text>
</comment>
<dbReference type="Proteomes" id="UP000447434">
    <property type="component" value="Chromosome 1"/>
</dbReference>
<dbReference type="EMBL" id="WOCE01000001">
    <property type="protein sequence ID" value="KAE9621058.1"/>
    <property type="molecule type" value="Genomic_DNA"/>
</dbReference>
<keyword evidence="2" id="KW-1185">Reference proteome</keyword>
<dbReference type="AlphaFoldDB" id="A0A6A4R2L5"/>
<sequence>MLGFIKIDSWYGPYSCTNHHFIVIPQNYVSLFLVTNLSHFLCKHYVFVL</sequence>
<gene>
    <name evidence="1" type="ORF">Lalb_Chr01g0009531</name>
</gene>
<organism evidence="1 2">
    <name type="scientific">Lupinus albus</name>
    <name type="common">White lupine</name>
    <name type="synonym">Lupinus termis</name>
    <dbReference type="NCBI Taxonomy" id="3870"/>
    <lineage>
        <taxon>Eukaryota</taxon>
        <taxon>Viridiplantae</taxon>
        <taxon>Streptophyta</taxon>
        <taxon>Embryophyta</taxon>
        <taxon>Tracheophyta</taxon>
        <taxon>Spermatophyta</taxon>
        <taxon>Magnoliopsida</taxon>
        <taxon>eudicotyledons</taxon>
        <taxon>Gunneridae</taxon>
        <taxon>Pentapetalae</taxon>
        <taxon>rosids</taxon>
        <taxon>fabids</taxon>
        <taxon>Fabales</taxon>
        <taxon>Fabaceae</taxon>
        <taxon>Papilionoideae</taxon>
        <taxon>50 kb inversion clade</taxon>
        <taxon>genistoids sensu lato</taxon>
        <taxon>core genistoids</taxon>
        <taxon>Genisteae</taxon>
        <taxon>Lupinus</taxon>
    </lineage>
</organism>
<protein>
    <submittedName>
        <fullName evidence="1">Uncharacterized protein</fullName>
    </submittedName>
</protein>
<proteinExistence type="predicted"/>
<accession>A0A6A4R2L5</accession>